<dbReference type="Proteomes" id="UP001309876">
    <property type="component" value="Unassembled WGS sequence"/>
</dbReference>
<gene>
    <name evidence="3" type="ORF">LTR05_005925</name>
</gene>
<feature type="region of interest" description="Disordered" evidence="1">
    <location>
        <begin position="1"/>
        <end position="175"/>
    </location>
</feature>
<feature type="compositionally biased region" description="Polar residues" evidence="1">
    <location>
        <begin position="122"/>
        <end position="152"/>
    </location>
</feature>
<comment type="caution">
    <text evidence="3">The sequence shown here is derived from an EMBL/GenBank/DDBJ whole genome shotgun (WGS) entry which is preliminary data.</text>
</comment>
<reference evidence="3 4" key="1">
    <citation type="submission" date="2023-08" db="EMBL/GenBank/DDBJ databases">
        <title>Black Yeasts Isolated from many extreme environments.</title>
        <authorList>
            <person name="Coleine C."/>
            <person name="Stajich J.E."/>
            <person name="Selbmann L."/>
        </authorList>
    </citation>
    <scope>NUCLEOTIDE SEQUENCE [LARGE SCALE GENOMIC DNA]</scope>
    <source>
        <strain evidence="3 4">CCFEE 5910</strain>
    </source>
</reference>
<name>A0AAN7SWD9_9EURO</name>
<dbReference type="PANTHER" id="PTHR37014:SF9">
    <property type="entry name" value="CONSERVED HISTIDINE-RICH PROTEIN (AFU_ORTHOLOGUE AFUA_1G11910)"/>
    <property type="match status" value="1"/>
</dbReference>
<feature type="compositionally biased region" description="Gly residues" evidence="1">
    <location>
        <begin position="64"/>
        <end position="73"/>
    </location>
</feature>
<dbReference type="PANTHER" id="PTHR37014">
    <property type="entry name" value="EXPRESSION LETHALITY PROTEIN HEL10, PUTATIVE (AFU_ORTHOLOGUE AFUA_1G06580)-RELATED"/>
    <property type="match status" value="1"/>
</dbReference>
<accession>A0AAN7SWD9</accession>
<keyword evidence="4" id="KW-1185">Reference proteome</keyword>
<evidence type="ECO:0000256" key="1">
    <source>
        <dbReference type="SAM" id="MobiDB-lite"/>
    </source>
</evidence>
<evidence type="ECO:0000313" key="4">
    <source>
        <dbReference type="Proteomes" id="UP001309876"/>
    </source>
</evidence>
<feature type="compositionally biased region" description="Low complexity" evidence="1">
    <location>
        <begin position="13"/>
        <end position="39"/>
    </location>
</feature>
<sequence>MSGPYNQGGYGGYPQQPAYGQGYTDPNAYPQNPQYAQQQGGYGAQEFAPIQRQDSYGPPQHGGFQHGQAGGVYGQYDASNPQGHAGYYGGYQQQQPQYGQPQQQQQYPQQQQQQYGTHDSFAANQAYQNQMVGQGQAPTGAQPDYQFQKQSSDPNAPNYDPNAPPMTEQDRGLLGALGGGFAGHKFGGKQGHGFLGTVGGAIVGSFAEDFLKKKKKTGGSSHGGSQWGGGSRW</sequence>
<feature type="domain" description="Glycine zipper 2TM" evidence="2">
    <location>
        <begin position="172"/>
        <end position="208"/>
    </location>
</feature>
<evidence type="ECO:0000259" key="2">
    <source>
        <dbReference type="Pfam" id="PF05433"/>
    </source>
</evidence>
<dbReference type="Pfam" id="PF05433">
    <property type="entry name" value="Rick_17kDa_Anti"/>
    <property type="match status" value="1"/>
</dbReference>
<feature type="region of interest" description="Disordered" evidence="1">
    <location>
        <begin position="214"/>
        <end position="233"/>
    </location>
</feature>
<feature type="compositionally biased region" description="Gly residues" evidence="1">
    <location>
        <begin position="1"/>
        <end position="12"/>
    </location>
</feature>
<dbReference type="GO" id="GO:0019867">
    <property type="term" value="C:outer membrane"/>
    <property type="evidence" value="ECO:0007669"/>
    <property type="project" value="InterPro"/>
</dbReference>
<feature type="compositionally biased region" description="Low complexity" evidence="1">
    <location>
        <begin position="90"/>
        <end position="116"/>
    </location>
</feature>
<protein>
    <recommendedName>
        <fullName evidence="2">Glycine zipper 2TM domain-containing protein</fullName>
    </recommendedName>
</protein>
<dbReference type="AlphaFoldDB" id="A0AAN7SWD9"/>
<dbReference type="EMBL" id="JAVRRJ010000006">
    <property type="protein sequence ID" value="KAK5083424.1"/>
    <property type="molecule type" value="Genomic_DNA"/>
</dbReference>
<evidence type="ECO:0000313" key="3">
    <source>
        <dbReference type="EMBL" id="KAK5083424.1"/>
    </source>
</evidence>
<dbReference type="InterPro" id="IPR008816">
    <property type="entry name" value="Gly_zipper_2TM_dom"/>
</dbReference>
<organism evidence="3 4">
    <name type="scientific">Lithohypha guttulata</name>
    <dbReference type="NCBI Taxonomy" id="1690604"/>
    <lineage>
        <taxon>Eukaryota</taxon>
        <taxon>Fungi</taxon>
        <taxon>Dikarya</taxon>
        <taxon>Ascomycota</taxon>
        <taxon>Pezizomycotina</taxon>
        <taxon>Eurotiomycetes</taxon>
        <taxon>Chaetothyriomycetidae</taxon>
        <taxon>Chaetothyriales</taxon>
        <taxon>Trichomeriaceae</taxon>
        <taxon>Lithohypha</taxon>
    </lineage>
</organism>
<feature type="compositionally biased region" description="Gly residues" evidence="1">
    <location>
        <begin position="220"/>
        <end position="233"/>
    </location>
</feature>
<proteinExistence type="predicted"/>